<dbReference type="Gene3D" id="1.20.1080.10">
    <property type="entry name" value="Glycerol uptake facilitator protein"/>
    <property type="match status" value="1"/>
</dbReference>
<evidence type="ECO:0000256" key="7">
    <source>
        <dbReference type="RuleBase" id="RU000477"/>
    </source>
</evidence>
<protein>
    <submittedName>
        <fullName evidence="9">Glycerol uptake facilitator Permease (Major Intrinsic Protein Family)</fullName>
    </submittedName>
</protein>
<evidence type="ECO:0000256" key="3">
    <source>
        <dbReference type="ARBA" id="ARBA00022448"/>
    </source>
</evidence>
<evidence type="ECO:0000256" key="4">
    <source>
        <dbReference type="ARBA" id="ARBA00022692"/>
    </source>
</evidence>
<dbReference type="Proteomes" id="UP000001283">
    <property type="component" value="Chromosome"/>
</dbReference>
<keyword evidence="6 8" id="KW-0472">Membrane</keyword>
<keyword evidence="5 8" id="KW-1133">Transmembrane helix</keyword>
<sequence>MYGGFSYFLVILIVFIQRGGYLYASILRRNNWNNDFNYPWRWCMCGRQFKKSFAANSGWIVITMGWGMAVAMAAYAVGNMSGAHLNPALTVALAITGDFPWSQVPMYILAQFIGAILGATVVYLHYLPHWKETKDAGTKLGVFATGPAIANPFANVLSEAIGTFVLVVGILAIGANKFTDGLNPLVVGFLIVSIGLSLGGTTGYAINPARDLGPRIAHAILPIPGKGSSNWKYAWVPVVGPLLGGSIGAVFYQAAFLNKTSSSLWIVLSIAVIVLAVIYAVSKQKAAQIQSAVVPKK</sequence>
<dbReference type="SUPFAM" id="SSF81338">
    <property type="entry name" value="Aquaporin-like"/>
    <property type="match status" value="1"/>
</dbReference>
<keyword evidence="3 7" id="KW-0813">Transport</keyword>
<feature type="transmembrane region" description="Helical" evidence="8">
    <location>
        <begin position="233"/>
        <end position="256"/>
    </location>
</feature>
<dbReference type="PANTHER" id="PTHR43829:SF9">
    <property type="entry name" value="AQUAPORIN-9"/>
    <property type="match status" value="1"/>
</dbReference>
<comment type="similarity">
    <text evidence="2 7">Belongs to the MIP/aquaporin (TC 1.A.8) family.</text>
</comment>
<dbReference type="Pfam" id="PF00230">
    <property type="entry name" value="MIP"/>
    <property type="match status" value="1"/>
</dbReference>
<evidence type="ECO:0000256" key="6">
    <source>
        <dbReference type="ARBA" id="ARBA00023136"/>
    </source>
</evidence>
<dbReference type="NCBIfam" id="TIGR00861">
    <property type="entry name" value="MIP"/>
    <property type="match status" value="1"/>
</dbReference>
<evidence type="ECO:0000313" key="9">
    <source>
        <dbReference type="EMBL" id="AEN91579.1"/>
    </source>
</evidence>
<feature type="transmembrane region" description="Helical" evidence="8">
    <location>
        <begin position="6"/>
        <end position="24"/>
    </location>
</feature>
<evidence type="ECO:0000313" key="10">
    <source>
        <dbReference type="Proteomes" id="UP000001283"/>
    </source>
</evidence>
<dbReference type="InterPro" id="IPR000425">
    <property type="entry name" value="MIP"/>
</dbReference>
<keyword evidence="4 7" id="KW-0812">Transmembrane</keyword>
<dbReference type="InterPro" id="IPR022357">
    <property type="entry name" value="MIP_CS"/>
</dbReference>
<accession>A0A8D3X2X5</accession>
<feature type="transmembrane region" description="Helical" evidence="8">
    <location>
        <begin position="185"/>
        <end position="206"/>
    </location>
</feature>
<feature type="transmembrane region" description="Helical" evidence="8">
    <location>
        <begin position="57"/>
        <end position="77"/>
    </location>
</feature>
<organism evidence="9 10">
    <name type="scientific">Priestia megaterium (strain WSH-002)</name>
    <name type="common">Bacillus megaterium</name>
    <dbReference type="NCBI Taxonomy" id="1006007"/>
    <lineage>
        <taxon>Bacteria</taxon>
        <taxon>Bacillati</taxon>
        <taxon>Bacillota</taxon>
        <taxon>Bacilli</taxon>
        <taxon>Bacillales</taxon>
        <taxon>Bacillaceae</taxon>
        <taxon>Priestia</taxon>
    </lineage>
</organism>
<dbReference type="InterPro" id="IPR050363">
    <property type="entry name" value="MIP/Aquaporin"/>
</dbReference>
<dbReference type="PRINTS" id="PR00783">
    <property type="entry name" value="MINTRINSICP"/>
</dbReference>
<dbReference type="InterPro" id="IPR023271">
    <property type="entry name" value="Aquaporin-like"/>
</dbReference>
<dbReference type="GO" id="GO:0015254">
    <property type="term" value="F:glycerol channel activity"/>
    <property type="evidence" value="ECO:0007669"/>
    <property type="project" value="TreeGrafter"/>
</dbReference>
<reference evidence="9 10" key="1">
    <citation type="journal article" date="2011" name="J. Bacteriol.">
        <title>Complete genome sequence of the industrial strain Bacillus megaterium WSH-002.</title>
        <authorList>
            <person name="Liu L."/>
            <person name="Li Y."/>
            <person name="Zhang J."/>
            <person name="Zou W."/>
            <person name="Zhou Z."/>
            <person name="Liu J."/>
            <person name="Li X."/>
            <person name="Wang L."/>
            <person name="Chen J."/>
        </authorList>
    </citation>
    <scope>NUCLEOTIDE SEQUENCE [LARGE SCALE GENOMIC DNA]</scope>
    <source>
        <strain evidence="9 10">WSH-002</strain>
    </source>
</reference>
<dbReference type="EMBL" id="CP003017">
    <property type="protein sequence ID" value="AEN91579.1"/>
    <property type="molecule type" value="Genomic_DNA"/>
</dbReference>
<feature type="transmembrane region" description="Helical" evidence="8">
    <location>
        <begin position="148"/>
        <end position="173"/>
    </location>
</feature>
<dbReference type="PANTHER" id="PTHR43829">
    <property type="entry name" value="AQUAPORIN OR AQUAGLYCEROPORIN RELATED"/>
    <property type="match status" value="1"/>
</dbReference>
<feature type="transmembrane region" description="Helical" evidence="8">
    <location>
        <begin position="262"/>
        <end position="281"/>
    </location>
</feature>
<evidence type="ECO:0000256" key="2">
    <source>
        <dbReference type="ARBA" id="ARBA00006175"/>
    </source>
</evidence>
<dbReference type="GO" id="GO:0005886">
    <property type="term" value="C:plasma membrane"/>
    <property type="evidence" value="ECO:0007669"/>
    <property type="project" value="TreeGrafter"/>
</dbReference>
<proteinExistence type="inferred from homology"/>
<evidence type="ECO:0000256" key="1">
    <source>
        <dbReference type="ARBA" id="ARBA00004141"/>
    </source>
</evidence>
<dbReference type="AlphaFoldDB" id="A0A8D3X2X5"/>
<evidence type="ECO:0000256" key="8">
    <source>
        <dbReference type="SAM" id="Phobius"/>
    </source>
</evidence>
<comment type="subcellular location">
    <subcellularLocation>
        <location evidence="1">Membrane</location>
        <topology evidence="1">Multi-pass membrane protein</topology>
    </subcellularLocation>
</comment>
<gene>
    <name evidence="9" type="primary">glpF</name>
    <name evidence="9" type="ORF">BMWSH_4701</name>
</gene>
<feature type="transmembrane region" description="Helical" evidence="8">
    <location>
        <begin position="106"/>
        <end position="127"/>
    </location>
</feature>
<name>A0A8D3X2X5_PRIMW</name>
<dbReference type="PROSITE" id="PS00221">
    <property type="entry name" value="MIP"/>
    <property type="match status" value="1"/>
</dbReference>
<evidence type="ECO:0000256" key="5">
    <source>
        <dbReference type="ARBA" id="ARBA00022989"/>
    </source>
</evidence>
<dbReference type="KEGG" id="bmh:BMWSH_4701"/>